<evidence type="ECO:0000256" key="5">
    <source>
        <dbReference type="ARBA" id="ARBA00022842"/>
    </source>
</evidence>
<feature type="transmembrane region" description="Helical" evidence="9">
    <location>
        <begin position="345"/>
        <end position="369"/>
    </location>
</feature>
<feature type="transmembrane region" description="Helical" evidence="9">
    <location>
        <begin position="381"/>
        <end position="401"/>
    </location>
</feature>
<evidence type="ECO:0000256" key="7">
    <source>
        <dbReference type="ARBA" id="ARBA00023065"/>
    </source>
</evidence>
<dbReference type="Gene3D" id="1.10.357.20">
    <property type="entry name" value="SLC41 divalent cation transporters, integral membrane domain"/>
    <property type="match status" value="1"/>
</dbReference>
<proteinExistence type="inferred from homology"/>
<comment type="similarity">
    <text evidence="2">Belongs to the SLC41A transporter family.</text>
</comment>
<keyword evidence="8 9" id="KW-0472">Membrane</keyword>
<feature type="transmembrane region" description="Helical" evidence="9">
    <location>
        <begin position="179"/>
        <end position="200"/>
    </location>
</feature>
<dbReference type="SUPFAM" id="SSF161093">
    <property type="entry name" value="MgtE membrane domain-like"/>
    <property type="match status" value="1"/>
</dbReference>
<dbReference type="FunFam" id="1.10.357.20:FF:000001">
    <property type="entry name" value="Solute carrier family 41 member 2"/>
    <property type="match status" value="1"/>
</dbReference>
<dbReference type="InterPro" id="IPR036739">
    <property type="entry name" value="SLC41_membr_dom_sf"/>
</dbReference>
<keyword evidence="11" id="KW-1185">Reference proteome</keyword>
<evidence type="ECO:0000313" key="11">
    <source>
        <dbReference type="Proteomes" id="UP000887574"/>
    </source>
</evidence>
<dbReference type="InterPro" id="IPR045349">
    <property type="entry name" value="SLC41A1-3"/>
</dbReference>
<name>A0A915E547_9BILA</name>
<evidence type="ECO:0000256" key="2">
    <source>
        <dbReference type="ARBA" id="ARBA00009749"/>
    </source>
</evidence>
<protein>
    <submittedName>
        <fullName evidence="12">SLC41A/MgtE integral membrane domain-containing protein</fullName>
    </submittedName>
</protein>
<feature type="domain" description="SLC41A/MgtE integral membrane" evidence="10">
    <location>
        <begin position="138"/>
        <end position="267"/>
    </location>
</feature>
<dbReference type="GO" id="GO:0008324">
    <property type="term" value="F:monoatomic cation transmembrane transporter activity"/>
    <property type="evidence" value="ECO:0007669"/>
    <property type="project" value="InterPro"/>
</dbReference>
<comment type="subcellular location">
    <subcellularLocation>
        <location evidence="1">Membrane</location>
        <topology evidence="1">Multi-pass membrane protein</topology>
    </subcellularLocation>
</comment>
<dbReference type="InterPro" id="IPR006667">
    <property type="entry name" value="SLC41_membr_dom"/>
</dbReference>
<evidence type="ECO:0000256" key="3">
    <source>
        <dbReference type="ARBA" id="ARBA00022448"/>
    </source>
</evidence>
<dbReference type="PANTHER" id="PTHR16228">
    <property type="entry name" value="DIVALENT CATION TRANSPORTER SOLUTE CARRIER FAMILY 41"/>
    <property type="match status" value="1"/>
</dbReference>
<dbReference type="Pfam" id="PF01769">
    <property type="entry name" value="MgtE"/>
    <property type="match status" value="1"/>
</dbReference>
<feature type="transmembrane region" description="Helical" evidence="9">
    <location>
        <begin position="279"/>
        <end position="301"/>
    </location>
</feature>
<feature type="transmembrane region" description="Helical" evidence="9">
    <location>
        <begin position="97"/>
        <end position="119"/>
    </location>
</feature>
<reference evidence="12" key="1">
    <citation type="submission" date="2022-11" db="UniProtKB">
        <authorList>
            <consortium name="WormBaseParasite"/>
        </authorList>
    </citation>
    <scope>IDENTIFICATION</scope>
</reference>
<feature type="transmembrane region" description="Helical" evidence="9">
    <location>
        <begin position="206"/>
        <end position="237"/>
    </location>
</feature>
<organism evidence="11 12">
    <name type="scientific">Ditylenchus dipsaci</name>
    <dbReference type="NCBI Taxonomy" id="166011"/>
    <lineage>
        <taxon>Eukaryota</taxon>
        <taxon>Metazoa</taxon>
        <taxon>Ecdysozoa</taxon>
        <taxon>Nematoda</taxon>
        <taxon>Chromadorea</taxon>
        <taxon>Rhabditida</taxon>
        <taxon>Tylenchina</taxon>
        <taxon>Tylenchomorpha</taxon>
        <taxon>Sphaerularioidea</taxon>
        <taxon>Anguinidae</taxon>
        <taxon>Anguininae</taxon>
        <taxon>Ditylenchus</taxon>
    </lineage>
</organism>
<evidence type="ECO:0000256" key="6">
    <source>
        <dbReference type="ARBA" id="ARBA00022989"/>
    </source>
</evidence>
<dbReference type="PANTHER" id="PTHR16228:SF21">
    <property type="entry name" value="SLC41A_MGTE INTEGRAL MEMBRANE DOMAIN-CONTAINING PROTEIN"/>
    <property type="match status" value="1"/>
</dbReference>
<keyword evidence="5" id="KW-0460">Magnesium</keyword>
<sequence length="438" mass="47634">MHFGEDRKQSTGWSSVPPIIPPVSNRSQITPTILLNSKIYAIDSYNNELALGKQRNQHNSSVLMPFSWSPNPDDNQDLAYSYDTKEEVISDETNKSFFLQTIFPFLLAGCGMVAAGVLLDKASQWQFLSEVPEAMILVPALLGLKGNLEMTLASRLSTIANLGLMDQKRQQFDVWTSNVSLIQAQAITVSLIAATIAVVSGGQYNLSSIACLMLTSALTASVASFLLASLMVGIAILARKCNINPDNIATPLAGATGDFTTLFFLILFGTYFYQHKETWLLFNLILLSALVFSIRGNLVAVQSSKISTYLHQFGKLGVLPANRLITYLNPFRTFALKEKESEHSLILLLMAIPGSHSVVSVSVVVQSHLAAEMQSRQQCHSLLTAMGDLLGSILLAAAFLLNSRLGGEDVADEGDLVIYGSNSTMATLLHNNPILMLD</sequence>
<evidence type="ECO:0000256" key="4">
    <source>
        <dbReference type="ARBA" id="ARBA00022692"/>
    </source>
</evidence>
<dbReference type="GO" id="GO:0005886">
    <property type="term" value="C:plasma membrane"/>
    <property type="evidence" value="ECO:0007669"/>
    <property type="project" value="TreeGrafter"/>
</dbReference>
<feature type="transmembrane region" description="Helical" evidence="9">
    <location>
        <begin position="249"/>
        <end position="273"/>
    </location>
</feature>
<evidence type="ECO:0000256" key="8">
    <source>
        <dbReference type="ARBA" id="ARBA00023136"/>
    </source>
</evidence>
<dbReference type="AlphaFoldDB" id="A0A915E547"/>
<dbReference type="WBParaSite" id="jg25895">
    <property type="protein sequence ID" value="jg25895"/>
    <property type="gene ID" value="jg25895"/>
</dbReference>
<evidence type="ECO:0000256" key="1">
    <source>
        <dbReference type="ARBA" id="ARBA00004141"/>
    </source>
</evidence>
<accession>A0A915E547</accession>
<keyword evidence="7" id="KW-0406">Ion transport</keyword>
<evidence type="ECO:0000256" key="9">
    <source>
        <dbReference type="SAM" id="Phobius"/>
    </source>
</evidence>
<dbReference type="Proteomes" id="UP000887574">
    <property type="component" value="Unplaced"/>
</dbReference>
<keyword evidence="3" id="KW-0813">Transport</keyword>
<evidence type="ECO:0000259" key="10">
    <source>
        <dbReference type="Pfam" id="PF01769"/>
    </source>
</evidence>
<keyword evidence="6 9" id="KW-1133">Transmembrane helix</keyword>
<keyword evidence="4 9" id="KW-0812">Transmembrane</keyword>
<evidence type="ECO:0000313" key="12">
    <source>
        <dbReference type="WBParaSite" id="jg25895"/>
    </source>
</evidence>